<feature type="transmembrane region" description="Helical" evidence="2">
    <location>
        <begin position="7"/>
        <end position="24"/>
    </location>
</feature>
<keyword evidence="2" id="KW-1133">Transmembrane helix</keyword>
<feature type="compositionally biased region" description="Basic and acidic residues" evidence="1">
    <location>
        <begin position="128"/>
        <end position="139"/>
    </location>
</feature>
<feature type="transmembrane region" description="Helical" evidence="2">
    <location>
        <begin position="68"/>
        <end position="86"/>
    </location>
</feature>
<feature type="transmembrane region" description="Helical" evidence="2">
    <location>
        <begin position="30"/>
        <end position="48"/>
    </location>
</feature>
<sequence length="224" mass="24046">MNGWRILWWALVIPIGSIGLAAAMVRASVVWILVVFVLMALTLGALSANLQAIDSEGRVSGRISGATVVRHGCAAGAVVVALFGLSGLIGTAVLPLAVLLGVTSPATVVWWRTRRRSSTPRAPGGNTADRRPVPRDDPRPATSPVVGAMTDPELCMAWRRSYLEFEHADSADTRVAIADFRGRILDELERRNPAGFEDWLASGARAPSDPARYVLRTKARGAER</sequence>
<proteinExistence type="predicted"/>
<keyword evidence="2" id="KW-0472">Membrane</keyword>
<dbReference type="EMBL" id="CP158165">
    <property type="protein sequence ID" value="XBV22825.1"/>
    <property type="molecule type" value="Genomic_DNA"/>
</dbReference>
<dbReference type="RefSeq" id="WP_350275664.1">
    <property type="nucleotide sequence ID" value="NZ_CP158165.1"/>
</dbReference>
<name>A0AAU7T863_9ACTN</name>
<feature type="transmembrane region" description="Helical" evidence="2">
    <location>
        <begin position="92"/>
        <end position="111"/>
    </location>
</feature>
<gene>
    <name evidence="3" type="ORF">ABN611_30200</name>
</gene>
<feature type="region of interest" description="Disordered" evidence="1">
    <location>
        <begin position="116"/>
        <end position="147"/>
    </location>
</feature>
<evidence type="ECO:0000313" key="3">
    <source>
        <dbReference type="EMBL" id="XBV22825.1"/>
    </source>
</evidence>
<accession>A0AAU7T863</accession>
<evidence type="ECO:0000256" key="1">
    <source>
        <dbReference type="SAM" id="MobiDB-lite"/>
    </source>
</evidence>
<dbReference type="AlphaFoldDB" id="A0AAU7T863"/>
<evidence type="ECO:0000256" key="2">
    <source>
        <dbReference type="SAM" id="Phobius"/>
    </source>
</evidence>
<keyword evidence="2" id="KW-0812">Transmembrane</keyword>
<protein>
    <submittedName>
        <fullName evidence="3">Uncharacterized protein</fullName>
    </submittedName>
</protein>
<reference evidence="3" key="1">
    <citation type="submission" date="2024-06" db="EMBL/GenBank/DDBJ databases">
        <title>Kribbella sp. strain HUAS MG21 genome sequences.</title>
        <authorList>
            <person name="Mo P."/>
        </authorList>
    </citation>
    <scope>NUCLEOTIDE SEQUENCE</scope>
    <source>
        <strain evidence="3">HUAS MG21</strain>
    </source>
</reference>
<organism evidence="3">
    <name type="scientific">Kribbella sp. HUAS MG21</name>
    <dbReference type="NCBI Taxonomy" id="3160966"/>
    <lineage>
        <taxon>Bacteria</taxon>
        <taxon>Bacillati</taxon>
        <taxon>Actinomycetota</taxon>
        <taxon>Actinomycetes</taxon>
        <taxon>Propionibacteriales</taxon>
        <taxon>Kribbellaceae</taxon>
        <taxon>Kribbella</taxon>
    </lineage>
</organism>